<dbReference type="PANTHER" id="PTHR45902:SF4">
    <property type="entry name" value="G-PROTEIN COUPLED RECEPTORS FAMILY 2 PROFILE 2 DOMAIN-CONTAINING PROTEIN"/>
    <property type="match status" value="1"/>
</dbReference>
<dbReference type="Proteomes" id="UP000887013">
    <property type="component" value="Unassembled WGS sequence"/>
</dbReference>
<evidence type="ECO:0000313" key="2">
    <source>
        <dbReference type="Proteomes" id="UP000887013"/>
    </source>
</evidence>
<organism evidence="1 2">
    <name type="scientific">Nephila pilipes</name>
    <name type="common">Giant wood spider</name>
    <name type="synonym">Nephila maculata</name>
    <dbReference type="NCBI Taxonomy" id="299642"/>
    <lineage>
        <taxon>Eukaryota</taxon>
        <taxon>Metazoa</taxon>
        <taxon>Ecdysozoa</taxon>
        <taxon>Arthropoda</taxon>
        <taxon>Chelicerata</taxon>
        <taxon>Arachnida</taxon>
        <taxon>Araneae</taxon>
        <taxon>Araneomorphae</taxon>
        <taxon>Entelegynae</taxon>
        <taxon>Araneoidea</taxon>
        <taxon>Nephilidae</taxon>
        <taxon>Nephila</taxon>
    </lineage>
</organism>
<gene>
    <name evidence="1" type="primary">NCL1_49160</name>
    <name evidence="1" type="ORF">NPIL_281311</name>
</gene>
<dbReference type="OrthoDB" id="6422910at2759"/>
<dbReference type="InterPro" id="IPR053231">
    <property type="entry name" value="GPCR_LN-TM7"/>
</dbReference>
<dbReference type="PANTHER" id="PTHR45902">
    <property type="entry name" value="LATROPHILIN RECEPTOR-LIKE PROTEIN A"/>
    <property type="match status" value="1"/>
</dbReference>
<dbReference type="AlphaFoldDB" id="A0A8X6Q8L0"/>
<sequence>MISKIATFISVSEYNDGRKRSKADLMLALGMKINRKNRNNCVSVDKVRVSTNKKRATEASLEAGKAKTIRLHQERECYKFTENSTYDPGITLKCGHLLLVAPSYEYCKVNQSLLKFLRILKMKSSFFLRTPILILLCLLWIPNIFCSAENDTITDDITVEELEALNFTCNWKNDCKNPRKEEDDNLYLHHCICDRHCVTYGACCLDSEFRPRLNTAPDPGVEINCINTYGANSRSVYMVDNCKISGTIKDLCNNNGEDWNDPFLLIPVTSKVTNITYKNYYCAVCNEQPEAEQLIFWTIIVDDKSKSSGESEVPELKFSHDLESWMTLVPNNGNFTRVTIGIETLERPEVKYCKRDLITECDRKWTDAAVAEKCRAYMSMFSIYDFEKFILSRYKNPHCAICNFEVLSIRKNSCFVHPGHHDHYEGGRRFVIDDKDKMCERGAVYDIFSKKCRCNSELNVFEGSGGHKTCVLKLGKV</sequence>
<evidence type="ECO:0000313" key="1">
    <source>
        <dbReference type="EMBL" id="GFU01568.1"/>
    </source>
</evidence>
<keyword evidence="2" id="KW-1185">Reference proteome</keyword>
<comment type="caution">
    <text evidence="1">The sequence shown here is derived from an EMBL/GenBank/DDBJ whole genome shotgun (WGS) entry which is preliminary data.</text>
</comment>
<accession>A0A8X6Q8L0</accession>
<reference evidence="1" key="1">
    <citation type="submission" date="2020-08" db="EMBL/GenBank/DDBJ databases">
        <title>Multicomponent nature underlies the extraordinary mechanical properties of spider dragline silk.</title>
        <authorList>
            <person name="Kono N."/>
            <person name="Nakamura H."/>
            <person name="Mori M."/>
            <person name="Yoshida Y."/>
            <person name="Ohtoshi R."/>
            <person name="Malay A.D."/>
            <person name="Moran D.A.P."/>
            <person name="Tomita M."/>
            <person name="Numata K."/>
            <person name="Arakawa K."/>
        </authorList>
    </citation>
    <scope>NUCLEOTIDE SEQUENCE</scope>
</reference>
<evidence type="ECO:0008006" key="3">
    <source>
        <dbReference type="Google" id="ProtNLM"/>
    </source>
</evidence>
<name>A0A8X6Q8L0_NEPPI</name>
<dbReference type="EMBL" id="BMAW01027313">
    <property type="protein sequence ID" value="GFU01568.1"/>
    <property type="molecule type" value="Genomic_DNA"/>
</dbReference>
<proteinExistence type="predicted"/>
<protein>
    <recommendedName>
        <fullName evidence="3">SMB domain-containing protein</fullName>
    </recommendedName>
</protein>